<evidence type="ECO:0000313" key="2">
    <source>
        <dbReference type="Proteomes" id="UP000006253"/>
    </source>
</evidence>
<dbReference type="Proteomes" id="UP000006253">
    <property type="component" value="Unassembled WGS sequence"/>
</dbReference>
<dbReference type="EMBL" id="AHMY02000043">
    <property type="protein sequence ID" value="EKO15523.1"/>
    <property type="molecule type" value="Genomic_DNA"/>
</dbReference>
<sequence>MNVPKGNNSVLTVFYHGNYLFHFNMPYPTNIEQPTYS</sequence>
<comment type="caution">
    <text evidence="1">The sequence shown here is derived from an EMBL/GenBank/DDBJ whole genome shotgun (WGS) entry which is preliminary data.</text>
</comment>
<gene>
    <name evidence="1" type="ORF">LEP1GSC081_4267</name>
</gene>
<organism evidence="1 2">
    <name type="scientific">Leptospira kirschneri str. H1</name>
    <dbReference type="NCBI Taxonomy" id="1049966"/>
    <lineage>
        <taxon>Bacteria</taxon>
        <taxon>Pseudomonadati</taxon>
        <taxon>Spirochaetota</taxon>
        <taxon>Spirochaetia</taxon>
        <taxon>Leptospirales</taxon>
        <taxon>Leptospiraceae</taxon>
        <taxon>Leptospira</taxon>
    </lineage>
</organism>
<name>A0A0E2BEB1_9LEPT</name>
<proteinExistence type="predicted"/>
<protein>
    <submittedName>
        <fullName evidence="1">Uncharacterized protein</fullName>
    </submittedName>
</protein>
<evidence type="ECO:0000313" key="1">
    <source>
        <dbReference type="EMBL" id="EKO15523.1"/>
    </source>
</evidence>
<accession>A0A0E2BEB1</accession>
<reference evidence="1 2" key="1">
    <citation type="submission" date="2012-10" db="EMBL/GenBank/DDBJ databases">
        <authorList>
            <person name="Harkins D.M."/>
            <person name="Durkin A.S."/>
            <person name="Brinkac L.M."/>
            <person name="Selengut J.D."/>
            <person name="Sanka R."/>
            <person name="DePew J."/>
            <person name="Purushe J."/>
            <person name="Peacock S.J."/>
            <person name="Thaipadungpanit J."/>
            <person name="Wuthiekanun V.W."/>
            <person name="Day N.P."/>
            <person name="Vinetz J.M."/>
            <person name="Sutton G.G."/>
            <person name="Nelson W.C."/>
            <person name="Fouts D.E."/>
        </authorList>
    </citation>
    <scope>NUCLEOTIDE SEQUENCE [LARGE SCALE GENOMIC DNA]</scope>
    <source>
        <strain evidence="1 2">H1</strain>
    </source>
</reference>
<dbReference type="AlphaFoldDB" id="A0A0E2BEB1"/>